<keyword evidence="6 21" id="KW-0575">Peroxidase</keyword>
<feature type="binding site" evidence="18">
    <location>
        <position position="90"/>
    </location>
    <ligand>
        <name>Ca(2+)</name>
        <dbReference type="ChEBI" id="CHEBI:29108"/>
        <label>1</label>
    </ligand>
</feature>
<feature type="binding site" evidence="18">
    <location>
        <position position="253"/>
    </location>
    <ligand>
        <name>Ca(2+)</name>
        <dbReference type="ChEBI" id="CHEBI:29108"/>
        <label>2</label>
    </ligand>
</feature>
<dbReference type="PROSITE" id="PS50873">
    <property type="entry name" value="PEROXIDASE_4"/>
    <property type="match status" value="1"/>
</dbReference>
<keyword evidence="7 21" id="KW-0349">Heme</keyword>
<keyword evidence="5 21" id="KW-0964">Secreted</keyword>
<evidence type="ECO:0000256" key="21">
    <source>
        <dbReference type="RuleBase" id="RU362060"/>
    </source>
</evidence>
<comment type="cofactor">
    <cofactor evidence="18 21">
        <name>Ca(2+)</name>
        <dbReference type="ChEBI" id="CHEBI:29108"/>
    </cofactor>
    <text evidence="18 21">Binds 2 calcium ions per subunit.</text>
</comment>
<dbReference type="GO" id="GO:0020037">
    <property type="term" value="F:heme binding"/>
    <property type="evidence" value="ECO:0007669"/>
    <property type="project" value="UniProtKB-UniRule"/>
</dbReference>
<feature type="active site" description="Proton acceptor" evidence="16">
    <location>
        <position position="71"/>
    </location>
</feature>
<dbReference type="PRINTS" id="PR00461">
    <property type="entry name" value="PLPEROXIDASE"/>
</dbReference>
<dbReference type="AlphaFoldDB" id="A0A0D6R4B9"/>
<dbReference type="InterPro" id="IPR019794">
    <property type="entry name" value="Peroxidases_AS"/>
</dbReference>
<dbReference type="PROSITE" id="PS00436">
    <property type="entry name" value="PEROXIDASE_2"/>
    <property type="match status" value="1"/>
</dbReference>
<comment type="function">
    <text evidence="2">Removal of H(2)O(2), oxidation of toxic reductants, biosynthesis and degradation of lignin, suberization, auxin catabolism, response to environmental stresses such as wounding, pathogen attack and oxidative stress. These functions might be dependent on each isozyme/isoform in each plant tissue.</text>
</comment>
<dbReference type="PANTHER" id="PTHR31235">
    <property type="entry name" value="PEROXIDASE 25-RELATED"/>
    <property type="match status" value="1"/>
</dbReference>
<comment type="catalytic activity">
    <reaction evidence="1 21">
        <text>2 a phenolic donor + H2O2 = 2 a phenolic radical donor + 2 H2O</text>
        <dbReference type="Rhea" id="RHEA:56136"/>
        <dbReference type="ChEBI" id="CHEBI:15377"/>
        <dbReference type="ChEBI" id="CHEBI:16240"/>
        <dbReference type="ChEBI" id="CHEBI:139520"/>
        <dbReference type="ChEBI" id="CHEBI:139521"/>
        <dbReference type="EC" id="1.11.1.7"/>
    </reaction>
</comment>
<feature type="binding site" evidence="18">
    <location>
        <position position="194"/>
    </location>
    <ligand>
        <name>Ca(2+)</name>
        <dbReference type="ChEBI" id="CHEBI:29108"/>
        <label>2</label>
    </ligand>
</feature>
<evidence type="ECO:0000313" key="23">
    <source>
        <dbReference type="EMBL" id="JAG96745.1"/>
    </source>
</evidence>
<dbReference type="GO" id="GO:0005576">
    <property type="term" value="C:extracellular region"/>
    <property type="evidence" value="ECO:0007669"/>
    <property type="project" value="UniProtKB-SubCell"/>
</dbReference>
<evidence type="ECO:0000256" key="1">
    <source>
        <dbReference type="ARBA" id="ARBA00000189"/>
    </source>
</evidence>
<comment type="cofactor">
    <cofactor evidence="18 21">
        <name>heme b</name>
        <dbReference type="ChEBI" id="CHEBI:60344"/>
    </cofactor>
    <text evidence="18 21">Binds 1 heme b (iron(II)-protoporphyrin IX) group per subunit.</text>
</comment>
<keyword evidence="12 18" id="KW-0408">Iron</keyword>
<dbReference type="Pfam" id="PF00141">
    <property type="entry name" value="peroxidase"/>
    <property type="match status" value="1"/>
</dbReference>
<feature type="binding site" evidence="17">
    <location>
        <position position="163"/>
    </location>
    <ligand>
        <name>substrate</name>
    </ligand>
</feature>
<dbReference type="InterPro" id="IPR010255">
    <property type="entry name" value="Haem_peroxidase_sf"/>
</dbReference>
<feature type="disulfide bond" evidence="20">
    <location>
        <begin position="40"/>
        <end position="116"/>
    </location>
</feature>
<evidence type="ECO:0000256" key="15">
    <source>
        <dbReference type="ARBA" id="ARBA00023324"/>
    </source>
</evidence>
<feature type="binding site" evidence="18">
    <location>
        <position position="79"/>
    </location>
    <ligand>
        <name>Ca(2+)</name>
        <dbReference type="ChEBI" id="CHEBI:29108"/>
        <label>1</label>
    </ligand>
</feature>
<feature type="binding site" evidence="18">
    <location>
        <position position="81"/>
    </location>
    <ligand>
        <name>Ca(2+)</name>
        <dbReference type="ChEBI" id="CHEBI:29108"/>
        <label>1</label>
    </ligand>
</feature>
<dbReference type="Gene3D" id="1.10.520.10">
    <property type="match status" value="1"/>
</dbReference>
<feature type="binding site" description="axial binding residue" evidence="18">
    <location>
        <position position="193"/>
    </location>
    <ligand>
        <name>heme b</name>
        <dbReference type="ChEBI" id="CHEBI:60344"/>
    </ligand>
    <ligandPart>
        <name>Fe</name>
        <dbReference type="ChEBI" id="CHEBI:18248"/>
    </ligandPart>
</feature>
<evidence type="ECO:0000256" key="16">
    <source>
        <dbReference type="PIRSR" id="PIRSR600823-1"/>
    </source>
</evidence>
<evidence type="ECO:0000256" key="5">
    <source>
        <dbReference type="ARBA" id="ARBA00022525"/>
    </source>
</evidence>
<dbReference type="InterPro" id="IPR002016">
    <property type="entry name" value="Haem_peroxidase"/>
</dbReference>
<proteinExistence type="inferred from homology"/>
<feature type="disulfide bond" evidence="20">
    <location>
        <begin position="200"/>
        <end position="232"/>
    </location>
</feature>
<dbReference type="GO" id="GO:0006979">
    <property type="term" value="P:response to oxidative stress"/>
    <property type="evidence" value="ECO:0007669"/>
    <property type="project" value="UniProtKB-UniRule"/>
</dbReference>
<evidence type="ECO:0000256" key="13">
    <source>
        <dbReference type="ARBA" id="ARBA00023157"/>
    </source>
</evidence>
<dbReference type="GO" id="GO:0046872">
    <property type="term" value="F:metal ion binding"/>
    <property type="evidence" value="ECO:0007669"/>
    <property type="project" value="UniProtKB-UniRule"/>
</dbReference>
<sequence length="329" mass="35356">MAKHLLERYGFNPQLLFIIGIGLGWNLSEGLQVGFYSSTCPDAESVVRSTVENSVRNDQTLAAALLRLHFHDCFIQGCDGSILIDGPNTEQTAPPNAGLRGLDVIENAKRQLEGICPGVVSCADIVALAARDSIVLSNGPEYELPTGRRDGFVSSASDASNMPDPTDSVALLQRKFAAKGLSTQDLVVLNAAHTIGTTACFFVTDRLYNFGGRGVADPTISPEYLTELRGICPKDGDVNVRLALDRDSELTFDKDFLQNVRDGNGVLESDAKMYEDSSTRAYIDSYFGLLGGILGPSFESDFADAMIKMGQIGVKTGSNGKIRRVCSAL</sequence>
<feature type="domain" description="Plant heme peroxidase family profile" evidence="22">
    <location>
        <begin position="30"/>
        <end position="329"/>
    </location>
</feature>
<dbReference type="PRINTS" id="PR00458">
    <property type="entry name" value="PEROXIDASE"/>
</dbReference>
<dbReference type="SUPFAM" id="SSF48113">
    <property type="entry name" value="Heme-dependent peroxidases"/>
    <property type="match status" value="1"/>
</dbReference>
<reference evidence="23" key="1">
    <citation type="submission" date="2015-03" db="EMBL/GenBank/DDBJ databases">
        <title>A transcriptome of Araucaria cunninghamii, an australian fine timber species.</title>
        <authorList>
            <person name="Jing Yi C.J.Y."/>
            <person name="Yin San L.Y.S."/>
            <person name="Abdul Karim S.S."/>
            <person name="Wan Azmi N.N."/>
            <person name="Hercus R.R."/>
            <person name="Croft L.L."/>
        </authorList>
    </citation>
    <scope>NUCLEOTIDE SEQUENCE</scope>
    <source>
        <strain evidence="23">MI0301</strain>
        <tissue evidence="23">Leaf</tissue>
    </source>
</reference>
<feature type="binding site" evidence="18">
    <location>
        <position position="72"/>
    </location>
    <ligand>
        <name>Ca(2+)</name>
        <dbReference type="ChEBI" id="CHEBI:29108"/>
        <label>1</label>
    </ligand>
</feature>
<evidence type="ECO:0000256" key="7">
    <source>
        <dbReference type="ARBA" id="ARBA00022617"/>
    </source>
</evidence>
<feature type="disulfide bond" evidence="20">
    <location>
        <begin position="73"/>
        <end position="78"/>
    </location>
</feature>
<dbReference type="FunFam" id="1.10.520.10:FF:000006">
    <property type="entry name" value="Peroxidase"/>
    <property type="match status" value="1"/>
</dbReference>
<protein>
    <recommendedName>
        <fullName evidence="4 21">Peroxidase</fullName>
        <ecNumber evidence="4 21">1.11.1.7</ecNumber>
    </recommendedName>
</protein>
<feature type="binding site" evidence="18">
    <location>
        <position position="77"/>
    </location>
    <ligand>
        <name>Ca(2+)</name>
        <dbReference type="ChEBI" id="CHEBI:29108"/>
        <label>1</label>
    </ligand>
</feature>
<dbReference type="CDD" id="cd00693">
    <property type="entry name" value="secretory_peroxidase"/>
    <property type="match status" value="1"/>
</dbReference>
<keyword evidence="13 20" id="KW-1015">Disulfide bond</keyword>
<keyword evidence="15 21" id="KW-0376">Hydrogen peroxide</keyword>
<evidence type="ECO:0000256" key="8">
    <source>
        <dbReference type="ARBA" id="ARBA00022723"/>
    </source>
</evidence>
<organism evidence="23">
    <name type="scientific">Araucaria cunninghamii</name>
    <name type="common">Hoop pine</name>
    <name type="synonym">Moreton Bay pine</name>
    <dbReference type="NCBI Taxonomy" id="56994"/>
    <lineage>
        <taxon>Eukaryota</taxon>
        <taxon>Viridiplantae</taxon>
        <taxon>Streptophyta</taxon>
        <taxon>Embryophyta</taxon>
        <taxon>Tracheophyta</taxon>
        <taxon>Spermatophyta</taxon>
        <taxon>Pinopsida</taxon>
        <taxon>Pinidae</taxon>
        <taxon>Conifers II</taxon>
        <taxon>Araucariales</taxon>
        <taxon>Araucariaceae</taxon>
        <taxon>Araucaria</taxon>
    </lineage>
</organism>
<evidence type="ECO:0000256" key="2">
    <source>
        <dbReference type="ARBA" id="ARBA00002322"/>
    </source>
</evidence>
<evidence type="ECO:0000256" key="17">
    <source>
        <dbReference type="PIRSR" id="PIRSR600823-2"/>
    </source>
</evidence>
<dbReference type="GO" id="GO:0140825">
    <property type="term" value="F:lactoperoxidase activity"/>
    <property type="evidence" value="ECO:0007669"/>
    <property type="project" value="UniProtKB-EC"/>
</dbReference>
<accession>A0A0D6R4B9</accession>
<keyword evidence="9" id="KW-0732">Signal</keyword>
<evidence type="ECO:0000259" key="22">
    <source>
        <dbReference type="PROSITE" id="PS50873"/>
    </source>
</evidence>
<evidence type="ECO:0000256" key="14">
    <source>
        <dbReference type="ARBA" id="ARBA00023180"/>
    </source>
</evidence>
<feature type="binding site" evidence="18">
    <location>
        <position position="245"/>
    </location>
    <ligand>
        <name>Ca(2+)</name>
        <dbReference type="ChEBI" id="CHEBI:29108"/>
        <label>2</label>
    </ligand>
</feature>
<evidence type="ECO:0000256" key="4">
    <source>
        <dbReference type="ARBA" id="ARBA00012313"/>
    </source>
</evidence>
<dbReference type="InterPro" id="IPR033905">
    <property type="entry name" value="Secretory_peroxidase"/>
</dbReference>
<keyword evidence="11 21" id="KW-0560">Oxidoreductase</keyword>
<evidence type="ECO:0000256" key="20">
    <source>
        <dbReference type="PIRSR" id="PIRSR600823-5"/>
    </source>
</evidence>
<dbReference type="InterPro" id="IPR000823">
    <property type="entry name" value="Peroxidase_pln"/>
</dbReference>
<comment type="similarity">
    <text evidence="21">Belongs to the peroxidase family. Classical plant (class III) peroxidase subfamily.</text>
</comment>
<evidence type="ECO:0000256" key="19">
    <source>
        <dbReference type="PIRSR" id="PIRSR600823-4"/>
    </source>
</evidence>
<comment type="subcellular location">
    <subcellularLocation>
        <location evidence="3 21">Secreted</location>
    </subcellularLocation>
</comment>
<dbReference type="EC" id="1.11.1.7" evidence="4 21"/>
<feature type="disulfide bond" evidence="20">
    <location>
        <begin position="122"/>
        <end position="326"/>
    </location>
</feature>
<dbReference type="EMBL" id="GCKF01036404">
    <property type="protein sequence ID" value="JAG96745.1"/>
    <property type="molecule type" value="Transcribed_RNA"/>
</dbReference>
<evidence type="ECO:0000256" key="9">
    <source>
        <dbReference type="ARBA" id="ARBA00022729"/>
    </source>
</evidence>
<feature type="site" description="Transition state stabilizer" evidence="19">
    <location>
        <position position="67"/>
    </location>
</feature>
<dbReference type="Gene3D" id="1.10.420.10">
    <property type="entry name" value="Peroxidase, domain 2"/>
    <property type="match status" value="1"/>
</dbReference>
<keyword evidence="8 18" id="KW-0479">Metal-binding</keyword>
<dbReference type="FunFam" id="1.10.420.10:FF:000010">
    <property type="entry name" value="Peroxidase"/>
    <property type="match status" value="1"/>
</dbReference>
<keyword evidence="10 18" id="KW-0106">Calcium</keyword>
<evidence type="ECO:0000256" key="18">
    <source>
        <dbReference type="PIRSR" id="PIRSR600823-3"/>
    </source>
</evidence>
<name>A0A0D6R4B9_ARACU</name>
<evidence type="ECO:0000256" key="12">
    <source>
        <dbReference type="ARBA" id="ARBA00023004"/>
    </source>
</evidence>
<evidence type="ECO:0000256" key="3">
    <source>
        <dbReference type="ARBA" id="ARBA00004613"/>
    </source>
</evidence>
<keyword evidence="14" id="KW-0325">Glycoprotein</keyword>
<evidence type="ECO:0000256" key="10">
    <source>
        <dbReference type="ARBA" id="ARBA00022837"/>
    </source>
</evidence>
<evidence type="ECO:0000256" key="6">
    <source>
        <dbReference type="ARBA" id="ARBA00022559"/>
    </source>
</evidence>
<evidence type="ECO:0000256" key="11">
    <source>
        <dbReference type="ARBA" id="ARBA00023002"/>
    </source>
</evidence>
<dbReference type="GO" id="GO:0042744">
    <property type="term" value="P:hydrogen peroxide catabolic process"/>
    <property type="evidence" value="ECO:0007669"/>
    <property type="project" value="UniProtKB-KW"/>
</dbReference>